<dbReference type="EMBL" id="CP001801">
    <property type="protein sequence ID" value="ACX95972.1"/>
    <property type="molecule type" value="Genomic_DNA"/>
</dbReference>
<name>D0KZU9_HALNC</name>
<comment type="similarity">
    <text evidence="8">Belongs to the tRNA(Ile)-lysidine synthase family.</text>
</comment>
<sequence length="444" mass="50610">MPDAPLPDSLPKPLKVVLASSGGADSLGALVWLHNQYQQGVIDEITVVSIDHQIHPDSAEWSARACQQASFFSIESHCIKIDVPTRGIHGQHSLESRARWARYEALRSWLYRRYQPEDEPVLVTAHHLEDQVETFLLAALRGSGAAGLSAMPALTRFGAGWHWRPFLQMPRDDLRQFAASLPLIPVDDPSNQDLSYDRNYLRAEILPRIQSRWPQALVSLGEAARQSGDDLALLESLAAIDGNLESLERLPLSQLLALAPSRQANVLRTWIKRHGALMPPKARLIEFLRQLKTAEPDQHPELAWGDWLISRYRDELWWRIPPDLQAPEALPWTDKTHSIEYSPGKNIHLVRTQITDPLAIGERWLDRDWLIRTRRPKDRIQPQGSAHSRSLKNWFQENACPPWVRSSIPVVEIEHRLACLVGWAVDRHFCPEPGEASWRIERTN</sequence>
<keyword evidence="5 8" id="KW-0547">Nucleotide-binding</keyword>
<dbReference type="OrthoDB" id="9807403at2"/>
<dbReference type="KEGG" id="hna:Hneap_1136"/>
<dbReference type="InterPro" id="IPR012094">
    <property type="entry name" value="tRNA_Ile_lys_synt"/>
</dbReference>
<comment type="subcellular location">
    <subcellularLocation>
        <location evidence="1 8">Cytoplasm</location>
    </subcellularLocation>
</comment>
<gene>
    <name evidence="8" type="primary">tilS</name>
    <name evidence="10" type="ordered locus">Hneap_1136</name>
</gene>
<evidence type="ECO:0000256" key="3">
    <source>
        <dbReference type="ARBA" id="ARBA00022598"/>
    </source>
</evidence>
<feature type="binding site" evidence="8">
    <location>
        <begin position="21"/>
        <end position="26"/>
    </location>
    <ligand>
        <name>ATP</name>
        <dbReference type="ChEBI" id="CHEBI:30616"/>
    </ligand>
</feature>
<dbReference type="PANTHER" id="PTHR43033">
    <property type="entry name" value="TRNA(ILE)-LYSIDINE SYNTHASE-RELATED"/>
    <property type="match status" value="1"/>
</dbReference>
<dbReference type="InterPro" id="IPR012795">
    <property type="entry name" value="tRNA_Ile_lys_synt_N"/>
</dbReference>
<evidence type="ECO:0000256" key="6">
    <source>
        <dbReference type="ARBA" id="ARBA00022840"/>
    </source>
</evidence>
<keyword evidence="6 8" id="KW-0067">ATP-binding</keyword>
<dbReference type="GO" id="GO:0005737">
    <property type="term" value="C:cytoplasm"/>
    <property type="evidence" value="ECO:0007669"/>
    <property type="project" value="UniProtKB-SubCell"/>
</dbReference>
<dbReference type="SUPFAM" id="SSF52402">
    <property type="entry name" value="Adenine nucleotide alpha hydrolases-like"/>
    <property type="match status" value="1"/>
</dbReference>
<dbReference type="HOGENOM" id="CLU_018869_2_0_6"/>
<evidence type="ECO:0000256" key="7">
    <source>
        <dbReference type="ARBA" id="ARBA00048539"/>
    </source>
</evidence>
<evidence type="ECO:0000256" key="8">
    <source>
        <dbReference type="HAMAP-Rule" id="MF_01161"/>
    </source>
</evidence>
<feature type="domain" description="Lysidine-tRNA(Ile) synthetase C-terminal" evidence="9">
    <location>
        <begin position="369"/>
        <end position="440"/>
    </location>
</feature>
<dbReference type="Pfam" id="PF09179">
    <property type="entry name" value="TilS"/>
    <property type="match status" value="1"/>
</dbReference>
<accession>D0KZU9</accession>
<dbReference type="PANTHER" id="PTHR43033:SF1">
    <property type="entry name" value="TRNA(ILE)-LYSIDINE SYNTHASE-RELATED"/>
    <property type="match status" value="1"/>
</dbReference>
<protein>
    <recommendedName>
        <fullName evidence="8">tRNA(Ile)-lysidine synthase</fullName>
        <ecNumber evidence="8">6.3.4.19</ecNumber>
    </recommendedName>
    <alternativeName>
        <fullName evidence="8">tRNA(Ile)-2-lysyl-cytidine synthase</fullName>
    </alternativeName>
    <alternativeName>
        <fullName evidence="8">tRNA(Ile)-lysidine synthetase</fullName>
    </alternativeName>
</protein>
<dbReference type="RefSeq" id="WP_012824008.1">
    <property type="nucleotide sequence ID" value="NC_013422.1"/>
</dbReference>
<comment type="catalytic activity">
    <reaction evidence="7 8">
        <text>cytidine(34) in tRNA(Ile2) + L-lysine + ATP = lysidine(34) in tRNA(Ile2) + AMP + diphosphate + H(+)</text>
        <dbReference type="Rhea" id="RHEA:43744"/>
        <dbReference type="Rhea" id="RHEA-COMP:10625"/>
        <dbReference type="Rhea" id="RHEA-COMP:10670"/>
        <dbReference type="ChEBI" id="CHEBI:15378"/>
        <dbReference type="ChEBI" id="CHEBI:30616"/>
        <dbReference type="ChEBI" id="CHEBI:32551"/>
        <dbReference type="ChEBI" id="CHEBI:33019"/>
        <dbReference type="ChEBI" id="CHEBI:82748"/>
        <dbReference type="ChEBI" id="CHEBI:83665"/>
        <dbReference type="ChEBI" id="CHEBI:456215"/>
        <dbReference type="EC" id="6.3.4.19"/>
    </reaction>
</comment>
<dbReference type="eggNOG" id="COG0037">
    <property type="taxonomic scope" value="Bacteria"/>
</dbReference>
<evidence type="ECO:0000259" key="9">
    <source>
        <dbReference type="SMART" id="SM00977"/>
    </source>
</evidence>
<dbReference type="InterPro" id="IPR012796">
    <property type="entry name" value="Lysidine-tRNA-synth_C"/>
</dbReference>
<evidence type="ECO:0000313" key="11">
    <source>
        <dbReference type="Proteomes" id="UP000009102"/>
    </source>
</evidence>
<evidence type="ECO:0000256" key="4">
    <source>
        <dbReference type="ARBA" id="ARBA00022694"/>
    </source>
</evidence>
<keyword evidence="11" id="KW-1185">Reference proteome</keyword>
<keyword evidence="3 8" id="KW-0436">Ligase</keyword>
<evidence type="ECO:0000313" key="10">
    <source>
        <dbReference type="EMBL" id="ACX95972.1"/>
    </source>
</evidence>
<dbReference type="Pfam" id="PF11734">
    <property type="entry name" value="TilS_C"/>
    <property type="match status" value="1"/>
</dbReference>
<evidence type="ECO:0000256" key="5">
    <source>
        <dbReference type="ARBA" id="ARBA00022741"/>
    </source>
</evidence>
<dbReference type="SUPFAM" id="SSF56037">
    <property type="entry name" value="PheT/TilS domain"/>
    <property type="match status" value="1"/>
</dbReference>
<dbReference type="InterPro" id="IPR015262">
    <property type="entry name" value="tRNA_Ile_lys_synt_subst-bd"/>
</dbReference>
<keyword evidence="2 8" id="KW-0963">Cytoplasm</keyword>
<keyword evidence="4 8" id="KW-0819">tRNA processing</keyword>
<proteinExistence type="inferred from homology"/>
<dbReference type="Proteomes" id="UP000009102">
    <property type="component" value="Chromosome"/>
</dbReference>
<dbReference type="HAMAP" id="MF_01161">
    <property type="entry name" value="tRNA_Ile_lys_synt"/>
    <property type="match status" value="1"/>
</dbReference>
<dbReference type="Gene3D" id="1.20.59.20">
    <property type="match status" value="1"/>
</dbReference>
<dbReference type="SUPFAM" id="SSF82829">
    <property type="entry name" value="MesJ substrate recognition domain-like"/>
    <property type="match status" value="1"/>
</dbReference>
<dbReference type="NCBIfam" id="TIGR02433">
    <property type="entry name" value="lysidine_TilS_C"/>
    <property type="match status" value="1"/>
</dbReference>
<evidence type="ECO:0000256" key="1">
    <source>
        <dbReference type="ARBA" id="ARBA00004496"/>
    </source>
</evidence>
<dbReference type="Pfam" id="PF01171">
    <property type="entry name" value="ATP_bind_3"/>
    <property type="match status" value="1"/>
</dbReference>
<dbReference type="Gene3D" id="3.40.50.620">
    <property type="entry name" value="HUPs"/>
    <property type="match status" value="1"/>
</dbReference>
<dbReference type="AlphaFoldDB" id="D0KZU9"/>
<dbReference type="STRING" id="555778.Hneap_1136"/>
<evidence type="ECO:0000256" key="2">
    <source>
        <dbReference type="ARBA" id="ARBA00022490"/>
    </source>
</evidence>
<dbReference type="GO" id="GO:0006400">
    <property type="term" value="P:tRNA modification"/>
    <property type="evidence" value="ECO:0007669"/>
    <property type="project" value="UniProtKB-UniRule"/>
</dbReference>
<reference evidence="10 11" key="1">
    <citation type="submission" date="2009-10" db="EMBL/GenBank/DDBJ databases">
        <title>Complete sequence of Halothiobacillus neapolitanus c2.</title>
        <authorList>
            <consortium name="US DOE Joint Genome Institute"/>
            <person name="Lucas S."/>
            <person name="Copeland A."/>
            <person name="Lapidus A."/>
            <person name="Glavina del Rio T."/>
            <person name="Tice H."/>
            <person name="Bruce D."/>
            <person name="Goodwin L."/>
            <person name="Pitluck S."/>
            <person name="Davenport K."/>
            <person name="Brettin T."/>
            <person name="Detter J.C."/>
            <person name="Han C."/>
            <person name="Tapia R."/>
            <person name="Larimer F."/>
            <person name="Land M."/>
            <person name="Hauser L."/>
            <person name="Kyrpides N."/>
            <person name="Mikhailova N."/>
            <person name="Kerfeld C."/>
            <person name="Cannon G."/>
            <person name="Heinhort S."/>
        </authorList>
    </citation>
    <scope>NUCLEOTIDE SEQUENCE [LARGE SCALE GENOMIC DNA]</scope>
    <source>
        <strain evidence="11">ATCC 23641 / c2</strain>
    </source>
</reference>
<dbReference type="InterPro" id="IPR011063">
    <property type="entry name" value="TilS/TtcA_N"/>
</dbReference>
<dbReference type="EC" id="6.3.4.19" evidence="8"/>
<dbReference type="InterPro" id="IPR014729">
    <property type="entry name" value="Rossmann-like_a/b/a_fold"/>
</dbReference>
<comment type="function">
    <text evidence="8">Ligates lysine onto the cytidine present at position 34 of the AUA codon-specific tRNA(Ile) that contains the anticodon CAU, in an ATP-dependent manner. Cytidine is converted to lysidine, thus changing the amino acid specificity of the tRNA from methionine to isoleucine.</text>
</comment>
<dbReference type="GO" id="GO:0005524">
    <property type="term" value="F:ATP binding"/>
    <property type="evidence" value="ECO:0007669"/>
    <property type="project" value="UniProtKB-UniRule"/>
</dbReference>
<organism evidence="10 11">
    <name type="scientific">Halothiobacillus neapolitanus (strain ATCC 23641 / DSM 15147 / CIP 104769 / NCIMB 8539 / c2)</name>
    <name type="common">Thiobacillus neapolitanus</name>
    <dbReference type="NCBI Taxonomy" id="555778"/>
    <lineage>
        <taxon>Bacteria</taxon>
        <taxon>Pseudomonadati</taxon>
        <taxon>Pseudomonadota</taxon>
        <taxon>Gammaproteobacteria</taxon>
        <taxon>Chromatiales</taxon>
        <taxon>Halothiobacillaceae</taxon>
        <taxon>Halothiobacillus</taxon>
    </lineage>
</organism>
<dbReference type="GO" id="GO:0032267">
    <property type="term" value="F:tRNA(Ile)-lysidine synthase activity"/>
    <property type="evidence" value="ECO:0007669"/>
    <property type="project" value="UniProtKB-EC"/>
</dbReference>
<comment type="domain">
    <text evidence="8">The N-terminal region contains the highly conserved SGGXDS motif, predicted to be a P-loop motif involved in ATP binding.</text>
</comment>
<dbReference type="SMART" id="SM00977">
    <property type="entry name" value="TilS_C"/>
    <property type="match status" value="1"/>
</dbReference>
<dbReference type="NCBIfam" id="TIGR02432">
    <property type="entry name" value="lysidine_TilS_N"/>
    <property type="match status" value="1"/>
</dbReference>
<dbReference type="CDD" id="cd01992">
    <property type="entry name" value="TilS_N"/>
    <property type="match status" value="1"/>
</dbReference>